<feature type="domain" description="Outer membrane protein beta-barrel" evidence="2">
    <location>
        <begin position="19"/>
        <end position="163"/>
    </location>
</feature>
<proteinExistence type="predicted"/>
<dbReference type="RefSeq" id="WP_386403388.1">
    <property type="nucleotide sequence ID" value="NZ_JBHTJH010000003.1"/>
</dbReference>
<comment type="caution">
    <text evidence="3">The sequence shown here is derived from an EMBL/GenBank/DDBJ whole genome shotgun (WGS) entry which is preliminary data.</text>
</comment>
<name>A0ABW3CTQ9_9FLAO</name>
<dbReference type="InterPro" id="IPR011250">
    <property type="entry name" value="OMP/PagP_B-barrel"/>
</dbReference>
<accession>A0ABW3CTQ9</accession>
<evidence type="ECO:0000256" key="1">
    <source>
        <dbReference type="SAM" id="SignalP"/>
    </source>
</evidence>
<dbReference type="Proteomes" id="UP001596978">
    <property type="component" value="Unassembled WGS sequence"/>
</dbReference>
<keyword evidence="4" id="KW-1185">Reference proteome</keyword>
<dbReference type="Pfam" id="PF13568">
    <property type="entry name" value="OMP_b-brl_2"/>
    <property type="match status" value="1"/>
</dbReference>
<dbReference type="SUPFAM" id="SSF56925">
    <property type="entry name" value="OMPA-like"/>
    <property type="match status" value="1"/>
</dbReference>
<reference evidence="4" key="1">
    <citation type="journal article" date="2019" name="Int. J. Syst. Evol. Microbiol.">
        <title>The Global Catalogue of Microorganisms (GCM) 10K type strain sequencing project: providing services to taxonomists for standard genome sequencing and annotation.</title>
        <authorList>
            <consortium name="The Broad Institute Genomics Platform"/>
            <consortium name="The Broad Institute Genome Sequencing Center for Infectious Disease"/>
            <person name="Wu L."/>
            <person name="Ma J."/>
        </authorList>
    </citation>
    <scope>NUCLEOTIDE SEQUENCE [LARGE SCALE GENOMIC DNA]</scope>
    <source>
        <strain evidence="4">CCUG 62952</strain>
    </source>
</reference>
<evidence type="ECO:0000313" key="3">
    <source>
        <dbReference type="EMBL" id="MFD0861068.1"/>
    </source>
</evidence>
<evidence type="ECO:0000259" key="2">
    <source>
        <dbReference type="Pfam" id="PF13568"/>
    </source>
</evidence>
<gene>
    <name evidence="3" type="ORF">ACFQ1M_02510</name>
</gene>
<feature type="chain" id="PRO_5047029920" evidence="1">
    <location>
        <begin position="21"/>
        <end position="182"/>
    </location>
</feature>
<sequence length="182" mass="19441">MKKVFFLMAISMLGLSSANAQDIDVGIKGGLNFANISGDGIDADSRTGFHAGLTLEVSLLKTFALQPELLYSTQGAKSGNEEFKLDYISIPILAKYYIVPSLLSIDVGPQFSFLINDNADEFLGAVTEADTSSFDLGAAFGLGAKTPFGLFAQARYVLGITTVSENPDVNNNVFQLSVGYNF</sequence>
<dbReference type="Gene3D" id="2.40.160.20">
    <property type="match status" value="1"/>
</dbReference>
<dbReference type="InterPro" id="IPR025665">
    <property type="entry name" value="Beta-barrel_OMP_2"/>
</dbReference>
<organism evidence="3 4">
    <name type="scientific">Sungkyunkwania multivorans</name>
    <dbReference type="NCBI Taxonomy" id="1173618"/>
    <lineage>
        <taxon>Bacteria</taxon>
        <taxon>Pseudomonadati</taxon>
        <taxon>Bacteroidota</taxon>
        <taxon>Flavobacteriia</taxon>
        <taxon>Flavobacteriales</taxon>
        <taxon>Flavobacteriaceae</taxon>
        <taxon>Sungkyunkwania</taxon>
    </lineage>
</organism>
<feature type="signal peptide" evidence="1">
    <location>
        <begin position="1"/>
        <end position="20"/>
    </location>
</feature>
<evidence type="ECO:0000313" key="4">
    <source>
        <dbReference type="Proteomes" id="UP001596978"/>
    </source>
</evidence>
<protein>
    <submittedName>
        <fullName evidence="3">Porin family protein</fullName>
    </submittedName>
</protein>
<dbReference type="EMBL" id="JBHTJH010000003">
    <property type="protein sequence ID" value="MFD0861068.1"/>
    <property type="molecule type" value="Genomic_DNA"/>
</dbReference>
<keyword evidence="1" id="KW-0732">Signal</keyword>